<dbReference type="Gene3D" id="3.30.450.20">
    <property type="entry name" value="PAS domain"/>
    <property type="match status" value="1"/>
</dbReference>
<dbReference type="NCBIfam" id="TIGR00229">
    <property type="entry name" value="sensory_box"/>
    <property type="match status" value="1"/>
</dbReference>
<keyword evidence="11" id="KW-1185">Reference proteome</keyword>
<dbReference type="EMBL" id="QZMU01000001">
    <property type="protein sequence ID" value="RRQ21404.1"/>
    <property type="molecule type" value="Genomic_DNA"/>
</dbReference>
<keyword evidence="6" id="KW-0812">Transmembrane</keyword>
<dbReference type="GO" id="GO:0006935">
    <property type="term" value="P:chemotaxis"/>
    <property type="evidence" value="ECO:0007669"/>
    <property type="project" value="InterPro"/>
</dbReference>
<gene>
    <name evidence="10" type="ORF">D6C00_05240</name>
</gene>
<dbReference type="Proteomes" id="UP000287798">
    <property type="component" value="Unassembled WGS sequence"/>
</dbReference>
<dbReference type="Gene3D" id="1.10.287.950">
    <property type="entry name" value="Methyl-accepting chemotaxis protein"/>
    <property type="match status" value="1"/>
</dbReference>
<organism evidence="10 11">
    <name type="scientific">Thiohalobacter thiocyanaticus</name>
    <dbReference type="NCBI Taxonomy" id="585455"/>
    <lineage>
        <taxon>Bacteria</taxon>
        <taxon>Pseudomonadati</taxon>
        <taxon>Pseudomonadota</taxon>
        <taxon>Gammaproteobacteria</taxon>
        <taxon>Thiohalobacterales</taxon>
        <taxon>Thiohalobacteraceae</taxon>
        <taxon>Thiohalobacter</taxon>
    </lineage>
</organism>
<dbReference type="Pfam" id="PF00015">
    <property type="entry name" value="MCPsignal"/>
    <property type="match status" value="1"/>
</dbReference>
<dbReference type="InterPro" id="IPR013655">
    <property type="entry name" value="PAS_fold_3"/>
</dbReference>
<dbReference type="OrthoDB" id="9781845at2"/>
<dbReference type="FunFam" id="1.10.287.950:FF:000001">
    <property type="entry name" value="Methyl-accepting chemotaxis sensory transducer"/>
    <property type="match status" value="1"/>
</dbReference>
<protein>
    <submittedName>
        <fullName evidence="10">PAS domain S-box protein</fullName>
    </submittedName>
</protein>
<dbReference type="RefSeq" id="WP_125180675.1">
    <property type="nucleotide sequence ID" value="NZ_QZMU01000001.1"/>
</dbReference>
<dbReference type="PROSITE" id="PS50111">
    <property type="entry name" value="CHEMOTAXIS_TRANSDUC_2"/>
    <property type="match status" value="1"/>
</dbReference>
<dbReference type="PANTHER" id="PTHR32089">
    <property type="entry name" value="METHYL-ACCEPTING CHEMOTAXIS PROTEIN MCPB"/>
    <property type="match status" value="1"/>
</dbReference>
<keyword evidence="6" id="KW-0472">Membrane</keyword>
<dbReference type="InterPro" id="IPR004090">
    <property type="entry name" value="Chemotax_Me-accpt_rcpt"/>
</dbReference>
<dbReference type="CDD" id="cd11386">
    <property type="entry name" value="MCP_signal"/>
    <property type="match status" value="1"/>
</dbReference>
<dbReference type="AlphaFoldDB" id="A0A426QI23"/>
<dbReference type="GO" id="GO:0004888">
    <property type="term" value="F:transmembrane signaling receptor activity"/>
    <property type="evidence" value="ECO:0007669"/>
    <property type="project" value="InterPro"/>
</dbReference>
<evidence type="ECO:0000256" key="2">
    <source>
        <dbReference type="ARBA" id="ARBA00022519"/>
    </source>
</evidence>
<name>A0A426QI23_9GAMM</name>
<evidence type="ECO:0000256" key="3">
    <source>
        <dbReference type="ARBA" id="ARBA00023224"/>
    </source>
</evidence>
<dbReference type="InterPro" id="IPR000727">
    <property type="entry name" value="T_SNARE_dom"/>
</dbReference>
<evidence type="ECO:0000259" key="9">
    <source>
        <dbReference type="PROSITE" id="PS50192"/>
    </source>
</evidence>
<dbReference type="PROSITE" id="PS50112">
    <property type="entry name" value="PAS"/>
    <property type="match status" value="1"/>
</dbReference>
<evidence type="ECO:0000256" key="5">
    <source>
        <dbReference type="PROSITE-ProRule" id="PRU00284"/>
    </source>
</evidence>
<dbReference type="CDD" id="cd00130">
    <property type="entry name" value="PAS"/>
    <property type="match status" value="1"/>
</dbReference>
<evidence type="ECO:0000259" key="7">
    <source>
        <dbReference type="PROSITE" id="PS50111"/>
    </source>
</evidence>
<feature type="domain" description="PAS" evidence="8">
    <location>
        <begin position="25"/>
        <end position="60"/>
    </location>
</feature>
<proteinExistence type="inferred from homology"/>
<feature type="transmembrane region" description="Helical" evidence="6">
    <location>
        <begin position="152"/>
        <end position="170"/>
    </location>
</feature>
<dbReference type="PROSITE" id="PS50192">
    <property type="entry name" value="T_SNARE"/>
    <property type="match status" value="1"/>
</dbReference>
<sequence>MRKNLPVTRTEVSFAPEARIVSTTDLKGQITHINPTFTDVSGFTEEDTLGQPHNLVRHPDMPPAAFENLWDHLKSDTPWLGMVKNRCKNGDFYWVSAYVTPIYDQGRVVGYQSVRTLPEAADRGRAEHLYDQLNRGGNPFPAWRRLGARGRTFAGIAALQAVTTLTLAALTGAGMLATGALLMAGLGGSFALAHGLTRRLRRLSIESHRFSDNPLANRVYGGDLDEVAQLATALKTQQAKINTILGRIGDTAGDLSRTASSTAAASDQTLNGAQTQQAEVDQVASAVNEMAATVQEVAQNTSVTADAAKTAQQEVDTGKQVVNATAATIERLTGEVGQAAQTMASLRSQTDDIGTVIDVISGIAEQTNLLALNAAIEAARAGEHGRGFAVVAEEVRGLATRTQQSTGEIQAIIERLQGEAQSAVTVMEQGQNTAHESVEQAQQAVASLNTISGNVATISDMATQIATAAEEQSAVADEINRNVTNISDGAGQTLDAARQSAYDATQLAEMVNNMESMLKQFGD</sequence>
<evidence type="ECO:0000256" key="4">
    <source>
        <dbReference type="ARBA" id="ARBA00029447"/>
    </source>
</evidence>
<keyword evidence="2" id="KW-0997">Cell inner membrane</keyword>
<feature type="domain" description="Methyl-accepting transducer" evidence="7">
    <location>
        <begin position="251"/>
        <end position="487"/>
    </location>
</feature>
<evidence type="ECO:0000259" key="8">
    <source>
        <dbReference type="PROSITE" id="PS50112"/>
    </source>
</evidence>
<comment type="caution">
    <text evidence="10">The sequence shown here is derived from an EMBL/GenBank/DDBJ whole genome shotgun (WGS) entry which is preliminary data.</text>
</comment>
<dbReference type="GO" id="GO:0005886">
    <property type="term" value="C:plasma membrane"/>
    <property type="evidence" value="ECO:0007669"/>
    <property type="project" value="UniProtKB-SubCell"/>
</dbReference>
<comment type="subcellular location">
    <subcellularLocation>
        <location evidence="1">Cell inner membrane</location>
        <topology evidence="1">Multi-pass membrane protein</topology>
    </subcellularLocation>
</comment>
<evidence type="ECO:0000313" key="11">
    <source>
        <dbReference type="Proteomes" id="UP000287798"/>
    </source>
</evidence>
<dbReference type="InterPro" id="IPR003660">
    <property type="entry name" value="HAMP_dom"/>
</dbReference>
<accession>A0A426QI23</accession>
<dbReference type="InterPro" id="IPR035965">
    <property type="entry name" value="PAS-like_dom_sf"/>
</dbReference>
<evidence type="ECO:0000256" key="1">
    <source>
        <dbReference type="ARBA" id="ARBA00004429"/>
    </source>
</evidence>
<dbReference type="PANTHER" id="PTHR32089:SF74">
    <property type="entry name" value="METHYL-ACCEPTING CHEMOTAXIS PROTEIN AER"/>
    <property type="match status" value="1"/>
</dbReference>
<dbReference type="SUPFAM" id="SSF58104">
    <property type="entry name" value="Methyl-accepting chemotaxis protein (MCP) signaling domain"/>
    <property type="match status" value="1"/>
</dbReference>
<dbReference type="GO" id="GO:0007165">
    <property type="term" value="P:signal transduction"/>
    <property type="evidence" value="ECO:0007669"/>
    <property type="project" value="UniProtKB-KW"/>
</dbReference>
<keyword evidence="6" id="KW-1133">Transmembrane helix</keyword>
<dbReference type="PRINTS" id="PR00260">
    <property type="entry name" value="CHEMTRNSDUCR"/>
</dbReference>
<reference evidence="10 11" key="1">
    <citation type="journal article" date="2010" name="Int. J. Syst. Evol. Microbiol.">
        <title>Thiohalobacter thiocyanaticus gen. nov., sp. nov., a moderately halophilic, sulfur-oxidizing gammaproteobacterium from hypersaline lakes, that utilizes thiocyanate.</title>
        <authorList>
            <person name="Sorokin D.Y."/>
            <person name="Kovaleva O.L."/>
            <person name="Tourova T.P."/>
            <person name="Muyzer G."/>
        </authorList>
    </citation>
    <scope>NUCLEOTIDE SEQUENCE [LARGE SCALE GENOMIC DNA]</scope>
    <source>
        <strain evidence="10 11">Hrh1</strain>
    </source>
</reference>
<dbReference type="Pfam" id="PF08447">
    <property type="entry name" value="PAS_3"/>
    <property type="match status" value="1"/>
</dbReference>
<keyword evidence="3 5" id="KW-0807">Transducer</keyword>
<dbReference type="SMART" id="SM00283">
    <property type="entry name" value="MA"/>
    <property type="match status" value="1"/>
</dbReference>
<feature type="domain" description="T-SNARE coiled-coil homology" evidence="9">
    <location>
        <begin position="438"/>
        <end position="500"/>
    </location>
</feature>
<dbReference type="InterPro" id="IPR004089">
    <property type="entry name" value="MCPsignal_dom"/>
</dbReference>
<dbReference type="Pfam" id="PF00672">
    <property type="entry name" value="HAMP"/>
    <property type="match status" value="1"/>
</dbReference>
<comment type="similarity">
    <text evidence="4">Belongs to the methyl-accepting chemotaxis (MCP) protein family.</text>
</comment>
<keyword evidence="2" id="KW-1003">Cell membrane</keyword>
<evidence type="ECO:0000313" key="10">
    <source>
        <dbReference type="EMBL" id="RRQ21404.1"/>
    </source>
</evidence>
<dbReference type="InterPro" id="IPR000014">
    <property type="entry name" value="PAS"/>
</dbReference>
<dbReference type="SUPFAM" id="SSF55785">
    <property type="entry name" value="PYP-like sensor domain (PAS domain)"/>
    <property type="match status" value="1"/>
</dbReference>
<evidence type="ECO:0000256" key="6">
    <source>
        <dbReference type="SAM" id="Phobius"/>
    </source>
</evidence>